<name>A0A1F7XXG5_9BACT</name>
<evidence type="ECO:0000313" key="2">
    <source>
        <dbReference type="Proteomes" id="UP000178446"/>
    </source>
</evidence>
<reference evidence="1 2" key="1">
    <citation type="journal article" date="2016" name="Nat. Commun.">
        <title>Thousands of microbial genomes shed light on interconnected biogeochemical processes in an aquifer system.</title>
        <authorList>
            <person name="Anantharaman K."/>
            <person name="Brown C.T."/>
            <person name="Hug L.A."/>
            <person name="Sharon I."/>
            <person name="Castelle C.J."/>
            <person name="Probst A.J."/>
            <person name="Thomas B.C."/>
            <person name="Singh A."/>
            <person name="Wilkins M.J."/>
            <person name="Karaoz U."/>
            <person name="Brodie E.L."/>
            <person name="Williams K.H."/>
            <person name="Hubbard S.S."/>
            <person name="Banfield J.F."/>
        </authorList>
    </citation>
    <scope>NUCLEOTIDE SEQUENCE [LARGE SCALE GENOMIC DNA]</scope>
</reference>
<organism evidence="1 2">
    <name type="scientific">Candidatus Woesebacteria bacterium RIFCSPHIGHO2_01_FULL_37_10</name>
    <dbReference type="NCBI Taxonomy" id="1802489"/>
    <lineage>
        <taxon>Bacteria</taxon>
        <taxon>Candidatus Woeseibacteriota</taxon>
    </lineage>
</organism>
<dbReference type="Proteomes" id="UP000178446">
    <property type="component" value="Unassembled WGS sequence"/>
</dbReference>
<protein>
    <submittedName>
        <fullName evidence="1">Uncharacterized protein</fullName>
    </submittedName>
</protein>
<accession>A0A1F7XXG5</accession>
<dbReference type="EMBL" id="MGGB01000001">
    <property type="protein sequence ID" value="OGM19726.1"/>
    <property type="molecule type" value="Genomic_DNA"/>
</dbReference>
<evidence type="ECO:0000313" key="1">
    <source>
        <dbReference type="EMBL" id="OGM19726.1"/>
    </source>
</evidence>
<dbReference type="AlphaFoldDB" id="A0A1F7XXG5"/>
<proteinExistence type="predicted"/>
<comment type="caution">
    <text evidence="1">The sequence shown here is derived from an EMBL/GenBank/DDBJ whole genome shotgun (WGS) entry which is preliminary data.</text>
</comment>
<gene>
    <name evidence="1" type="ORF">A2685_02655</name>
</gene>
<sequence>MKVMGTEGKPSKYALTLPDQLRNSIVEIASEKRIRTSRLIGMYIRTALALHTQLENELDDSGLSIEYSFPQTLLEAVRYYKSTHKEL</sequence>